<dbReference type="AlphaFoldDB" id="A0A1Q5T0F1"/>
<dbReference type="InterPro" id="IPR033964">
    <property type="entry name" value="ABBA"/>
</dbReference>
<accession>A0A1Q5T0F1</accession>
<dbReference type="Proteomes" id="UP000186955">
    <property type="component" value="Unassembled WGS sequence"/>
</dbReference>
<comment type="caution">
    <text evidence="3">The sequence shown here is derived from an EMBL/GenBank/DDBJ whole genome shotgun (WGS) entry which is preliminary data.</text>
</comment>
<dbReference type="GO" id="GO:0016765">
    <property type="term" value="F:transferase activity, transferring alkyl or aryl (other than methyl) groups"/>
    <property type="evidence" value="ECO:0007669"/>
    <property type="project" value="InterPro"/>
</dbReference>
<sequence>MTFTASPPLEQSKTTQPWKVLSQFLPPQSIDHQLWWNKLAPVIGSSLSRARYGIDAQYQSLLLVQSAIIPALGPFQNHDSSNMTWTDCMANSMGPLDVSVNYQNDSKCAFRITIEPVGPYAGTDSDPVNEIAAKQLLQTLSHIQQGIDFSWFDHFEPMLITNREARQHWHAISHLPCKSQTVVGIDLHEDHFTVKPYLSPLLNAAATGGDFLQTMFNKLRALSSTKLNLSVVEEYLSLRKDSVLAEKTYLSFDCKSHRESRIKIYTAMDITSLEEVRDLWTLGGRLSGPDIDNGFDIVSKMWNMIYPKPLSGGQLRQSLTVNFNWELSPKDGSVAPKAYFLVDRDLDENVSSALVSLFKDLGWKNHIETHLTLEQEV</sequence>
<evidence type="ECO:0000313" key="3">
    <source>
        <dbReference type="EMBL" id="OKO93670.1"/>
    </source>
</evidence>
<dbReference type="EMBL" id="MNBE01000723">
    <property type="protein sequence ID" value="OKO93670.1"/>
    <property type="molecule type" value="Genomic_DNA"/>
</dbReference>
<evidence type="ECO:0000256" key="2">
    <source>
        <dbReference type="ARBA" id="ARBA00022679"/>
    </source>
</evidence>
<name>A0A1Q5T0F1_9EURO</name>
<proteinExistence type="inferred from homology"/>
<protein>
    <submittedName>
        <fullName evidence="3">Fumigaclavine A dimethylallyltransferase</fullName>
    </submittedName>
</protein>
<keyword evidence="4" id="KW-1185">Reference proteome</keyword>
<organism evidence="3 4">
    <name type="scientific">Penicillium subrubescens</name>
    <dbReference type="NCBI Taxonomy" id="1316194"/>
    <lineage>
        <taxon>Eukaryota</taxon>
        <taxon>Fungi</taxon>
        <taxon>Dikarya</taxon>
        <taxon>Ascomycota</taxon>
        <taxon>Pezizomycotina</taxon>
        <taxon>Eurotiomycetes</taxon>
        <taxon>Eurotiomycetidae</taxon>
        <taxon>Eurotiales</taxon>
        <taxon>Aspergillaceae</taxon>
        <taxon>Penicillium</taxon>
    </lineage>
</organism>
<keyword evidence="2 3" id="KW-0808">Transferase</keyword>
<dbReference type="CDD" id="cd13929">
    <property type="entry name" value="PT-DMATS_CymD"/>
    <property type="match status" value="1"/>
</dbReference>
<dbReference type="NCBIfam" id="TIGR03429">
    <property type="entry name" value="arom_pren_DMATS"/>
    <property type="match status" value="1"/>
</dbReference>
<dbReference type="InterPro" id="IPR017795">
    <property type="entry name" value="ABBA_NscD-like"/>
</dbReference>
<dbReference type="PANTHER" id="PTHR40627:SF3">
    <property type="entry name" value="PRENYLTRANSFERASE ASQH2-RELATED"/>
    <property type="match status" value="1"/>
</dbReference>
<comment type="similarity">
    <text evidence="1">Belongs to the tryptophan dimethylallyltransferase family.</text>
</comment>
<dbReference type="SFLD" id="SFLDS00036">
    <property type="entry name" value="Aromatic_Prenyltransferase"/>
    <property type="match status" value="1"/>
</dbReference>
<evidence type="ECO:0000256" key="1">
    <source>
        <dbReference type="ARBA" id="ARBA00010209"/>
    </source>
</evidence>
<dbReference type="Pfam" id="PF11991">
    <property type="entry name" value="Trp_DMAT"/>
    <property type="match status" value="1"/>
</dbReference>
<dbReference type="PANTHER" id="PTHR40627">
    <property type="entry name" value="INDOLE PRENYLTRANSFERASE TDIB-RELATED"/>
    <property type="match status" value="1"/>
</dbReference>
<gene>
    <name evidence="3" type="ORF">PENSUB_11949</name>
</gene>
<dbReference type="GO" id="GO:0009820">
    <property type="term" value="P:alkaloid metabolic process"/>
    <property type="evidence" value="ECO:0007669"/>
    <property type="project" value="InterPro"/>
</dbReference>
<evidence type="ECO:0000313" key="4">
    <source>
        <dbReference type="Proteomes" id="UP000186955"/>
    </source>
</evidence>
<reference evidence="3 4" key="1">
    <citation type="submission" date="2016-10" db="EMBL/GenBank/DDBJ databases">
        <title>Genome sequence of the ascomycete fungus Penicillium subrubescens.</title>
        <authorList>
            <person name="De Vries R.P."/>
            <person name="Peng M."/>
            <person name="Dilokpimol A."/>
            <person name="Hilden K."/>
            <person name="Makela M.R."/>
            <person name="Grigoriev I."/>
            <person name="Riley R."/>
            <person name="Granchi Z."/>
        </authorList>
    </citation>
    <scope>NUCLEOTIDE SEQUENCE [LARGE SCALE GENOMIC DNA]</scope>
    <source>
        <strain evidence="3 4">CBS 132785</strain>
    </source>
</reference>